<feature type="compositionally biased region" description="Polar residues" evidence="1">
    <location>
        <begin position="45"/>
        <end position="57"/>
    </location>
</feature>
<proteinExistence type="predicted"/>
<feature type="compositionally biased region" description="Basic and acidic residues" evidence="1">
    <location>
        <begin position="28"/>
        <end position="44"/>
    </location>
</feature>
<feature type="compositionally biased region" description="Basic residues" evidence="1">
    <location>
        <begin position="176"/>
        <end position="190"/>
    </location>
</feature>
<organism evidence="3 4">
    <name type="scientific">Exophiala bonariae</name>
    <dbReference type="NCBI Taxonomy" id="1690606"/>
    <lineage>
        <taxon>Eukaryota</taxon>
        <taxon>Fungi</taxon>
        <taxon>Dikarya</taxon>
        <taxon>Ascomycota</taxon>
        <taxon>Pezizomycotina</taxon>
        <taxon>Eurotiomycetes</taxon>
        <taxon>Chaetothyriomycetidae</taxon>
        <taxon>Chaetothyriales</taxon>
        <taxon>Herpotrichiellaceae</taxon>
        <taxon>Exophiala</taxon>
    </lineage>
</organism>
<feature type="compositionally biased region" description="Basic and acidic residues" evidence="1">
    <location>
        <begin position="1050"/>
        <end position="1071"/>
    </location>
</feature>
<dbReference type="InterPro" id="IPR027417">
    <property type="entry name" value="P-loop_NTPase"/>
</dbReference>
<evidence type="ECO:0000313" key="3">
    <source>
        <dbReference type="EMBL" id="KAK5055418.1"/>
    </source>
</evidence>
<dbReference type="InterPro" id="IPR054289">
    <property type="entry name" value="DUF7025"/>
</dbReference>
<gene>
    <name evidence="3" type="ORF">LTR84_013168</name>
</gene>
<feature type="region of interest" description="Disordered" evidence="1">
    <location>
        <begin position="1"/>
        <end position="63"/>
    </location>
</feature>
<dbReference type="SUPFAM" id="SSF52540">
    <property type="entry name" value="P-loop containing nucleoside triphosphate hydrolases"/>
    <property type="match status" value="1"/>
</dbReference>
<dbReference type="GO" id="GO:0005524">
    <property type="term" value="F:ATP binding"/>
    <property type="evidence" value="ECO:0007669"/>
    <property type="project" value="InterPro"/>
</dbReference>
<dbReference type="PANTHER" id="PTHR46411">
    <property type="entry name" value="FAMILY ATPASE, PUTATIVE-RELATED"/>
    <property type="match status" value="1"/>
</dbReference>
<comment type="caution">
    <text evidence="3">The sequence shown here is derived from an EMBL/GenBank/DDBJ whole genome shotgun (WGS) entry which is preliminary data.</text>
</comment>
<feature type="region of interest" description="Disordered" evidence="1">
    <location>
        <begin position="173"/>
        <end position="211"/>
    </location>
</feature>
<accession>A0AAV9NHT8</accession>
<dbReference type="Pfam" id="PF23232">
    <property type="entry name" value="AAA_lid_13"/>
    <property type="match status" value="1"/>
</dbReference>
<feature type="domain" description="AAA+ ATPase" evidence="2">
    <location>
        <begin position="677"/>
        <end position="801"/>
    </location>
</feature>
<dbReference type="Gene3D" id="3.40.50.300">
    <property type="entry name" value="P-loop containing nucleotide triphosphate hydrolases"/>
    <property type="match status" value="1"/>
</dbReference>
<feature type="compositionally biased region" description="Low complexity" evidence="1">
    <location>
        <begin position="998"/>
        <end position="1008"/>
    </location>
</feature>
<dbReference type="GO" id="GO:0016887">
    <property type="term" value="F:ATP hydrolysis activity"/>
    <property type="evidence" value="ECO:0007669"/>
    <property type="project" value="InterPro"/>
</dbReference>
<dbReference type="Pfam" id="PF22942">
    <property type="entry name" value="DUF7025"/>
    <property type="match status" value="1"/>
</dbReference>
<keyword evidence="4" id="KW-1185">Reference proteome</keyword>
<dbReference type="AlphaFoldDB" id="A0AAV9NHT8"/>
<feature type="compositionally biased region" description="Acidic residues" evidence="1">
    <location>
        <begin position="1089"/>
        <end position="1098"/>
    </location>
</feature>
<dbReference type="SMART" id="SM00382">
    <property type="entry name" value="AAA"/>
    <property type="match status" value="1"/>
</dbReference>
<dbReference type="GeneID" id="89981304"/>
<feature type="compositionally biased region" description="Polar residues" evidence="1">
    <location>
        <begin position="8"/>
        <end position="24"/>
    </location>
</feature>
<evidence type="ECO:0000259" key="2">
    <source>
        <dbReference type="SMART" id="SM00382"/>
    </source>
</evidence>
<name>A0AAV9NHT8_9EURO</name>
<protein>
    <recommendedName>
        <fullName evidence="2">AAA+ ATPase domain-containing protein</fullName>
    </recommendedName>
</protein>
<reference evidence="3 4" key="1">
    <citation type="submission" date="2023-08" db="EMBL/GenBank/DDBJ databases">
        <title>Black Yeasts Isolated from many extreme environments.</title>
        <authorList>
            <person name="Coleine C."/>
            <person name="Stajich J.E."/>
            <person name="Selbmann L."/>
        </authorList>
    </citation>
    <scope>NUCLEOTIDE SEQUENCE [LARGE SCALE GENOMIC DNA]</scope>
    <source>
        <strain evidence="3 4">CCFEE 5792</strain>
    </source>
</reference>
<dbReference type="CDD" id="cd19481">
    <property type="entry name" value="RecA-like_protease"/>
    <property type="match status" value="1"/>
</dbReference>
<evidence type="ECO:0000313" key="4">
    <source>
        <dbReference type="Proteomes" id="UP001358417"/>
    </source>
</evidence>
<dbReference type="EMBL" id="JAVRRD010000009">
    <property type="protein sequence ID" value="KAK5055418.1"/>
    <property type="molecule type" value="Genomic_DNA"/>
</dbReference>
<feature type="compositionally biased region" description="Polar residues" evidence="1">
    <location>
        <begin position="196"/>
        <end position="211"/>
    </location>
</feature>
<dbReference type="Pfam" id="PF00004">
    <property type="entry name" value="AAA"/>
    <property type="match status" value="1"/>
</dbReference>
<dbReference type="Proteomes" id="UP001358417">
    <property type="component" value="Unassembled WGS sequence"/>
</dbReference>
<sequence length="1098" mass="124814">MDVDEFDNSSICSDNRQQPRQNGQPVKGGEHPDENIWSPCDHDSTSNAGSNKKTTATGGDGSLFGAVKHRITRSATSELTELQQRILALEGQLAFTTNINESCSVAGRYPGGDNRTDLEVISEKISENGFKESSVQQQIVPQLRDRTWSELMNKDTGESQEYAIEFLPEEPDYYHQKKTSPKSDRKHGKSRGLVPTMSSKPALNNSTPSYGQCSVPSRIRINSTPILKTLSHIHDIIDPSTSLVMMRPFKFLVHYETQIRESVRVLERQILSINSNASISSAHDASQCNEQEVLQESLEHMRCLTDFMDRYIKPVLERLEDSSNGQIHFADLWYIFKPGVDIHYPLRVQDTSVTVDALETTPETFQSRYNQVWRVTSTSGGRPNISTAQNRSTILRPNPFRVDMYYIDFHGRYFRPTVHTFEIPYFKGERAINSLDFYPARYMENSKQQETLKGHLEKGKAVFNSMASSLSHFFYQGPTVMKHPCGCPIVDGPLIQEYIESEVIVDFKMTLRKYPSWGPKREPWKEPVIERGELRETFPVQYWTDDRRTKLESTEYDQVYNDYFIDRERALIFRNNEQIFAPIPSGWLSNEHMVPEKDISLYPGRVMAYVLRTRSFAHLWLWGLQPIKAQSEGLNNLQLKDNSFKQTLQALVRTHFMQKQAQNSPNFEYDIVRGKGKGLIILLHGAPGLGKTFTAESIAAANGKPLLQITCGDLGLNPKDVDAALRESFYYAQHFRAILCFDECDIFLQQRSKMDVKRNALVSIFLRVLEFYTGVLFLTTNRVGTLDEAIKSRITWISYYPPLNWVQTKEIWKTNIKRLEKGNGNVVVDRASIMKFAKQHYAVSSAPDSESGVWNGRQIMNAFKVALALARWEKYGQEEQDQTEQLVVHDDQDSITISAAHLSTYAGGIRAFDSYLKEATGSTDADRAFNAQERADEYEPEDDPPLRSPKLGDGGSFPALVPPYEELRRTTSKGLVPPSNNGRAPSPNLRPQLLGRHSSSQLLQQQQQRPPTISRHSGGGTPTPVPPPRRRSSQLTSPTQLMPPVTKRRPSTERRASGNNDFRRQTYREYDDTGVETEDTDSYLYGNETLDDESDLGH</sequence>
<dbReference type="InterPro" id="IPR056599">
    <property type="entry name" value="AAA_lid_fung"/>
</dbReference>
<feature type="compositionally biased region" description="Acidic residues" evidence="1">
    <location>
        <begin position="1072"/>
        <end position="1081"/>
    </location>
</feature>
<evidence type="ECO:0000256" key="1">
    <source>
        <dbReference type="SAM" id="MobiDB-lite"/>
    </source>
</evidence>
<dbReference type="RefSeq" id="XP_064707849.1">
    <property type="nucleotide sequence ID" value="XM_064856673.1"/>
</dbReference>
<dbReference type="InterPro" id="IPR003593">
    <property type="entry name" value="AAA+_ATPase"/>
</dbReference>
<feature type="region of interest" description="Disordered" evidence="1">
    <location>
        <begin position="933"/>
        <end position="1098"/>
    </location>
</feature>
<dbReference type="InterPro" id="IPR003959">
    <property type="entry name" value="ATPase_AAA_core"/>
</dbReference>
<dbReference type="PANTHER" id="PTHR46411:SF2">
    <property type="entry name" value="AAA+ ATPASE DOMAIN-CONTAINING PROTEIN"/>
    <property type="match status" value="1"/>
</dbReference>